<dbReference type="Gene3D" id="3.30.530.20">
    <property type="match status" value="1"/>
</dbReference>
<evidence type="ECO:0000313" key="7">
    <source>
        <dbReference type="Proteomes" id="UP000030745"/>
    </source>
</evidence>
<dbReference type="OMA" id="QCHDATA"/>
<dbReference type="GO" id="GO:0008270">
    <property type="term" value="F:zinc ion binding"/>
    <property type="evidence" value="ECO:0007669"/>
    <property type="project" value="UniProtKB-KW"/>
</dbReference>
<dbReference type="PANTHER" id="PTHR13510">
    <property type="entry name" value="FYVE-FINGER-CONTAINING RAB5 EFFECTOR PROTEIN RABENOSYN-5-RELATED"/>
    <property type="match status" value="1"/>
</dbReference>
<dbReference type="SMART" id="SM00064">
    <property type="entry name" value="FYVE"/>
    <property type="match status" value="1"/>
</dbReference>
<gene>
    <name evidence="6" type="ORF">SPRG_07779</name>
</gene>
<dbReference type="GO" id="GO:0008289">
    <property type="term" value="F:lipid binding"/>
    <property type="evidence" value="ECO:0007669"/>
    <property type="project" value="InterPro"/>
</dbReference>
<keyword evidence="3" id="KW-0862">Zinc</keyword>
<accession>A0A067C980</accession>
<dbReference type="VEuPathDB" id="FungiDB:SPRG_07779"/>
<evidence type="ECO:0000259" key="5">
    <source>
        <dbReference type="PROSITE" id="PS50178"/>
    </source>
</evidence>
<dbReference type="OrthoDB" id="660555at2759"/>
<dbReference type="SUPFAM" id="SSF55961">
    <property type="entry name" value="Bet v1-like"/>
    <property type="match status" value="1"/>
</dbReference>
<evidence type="ECO:0000256" key="3">
    <source>
        <dbReference type="ARBA" id="ARBA00022833"/>
    </source>
</evidence>
<reference evidence="6 7" key="1">
    <citation type="journal article" date="2013" name="PLoS Genet.">
        <title>Distinctive expansion of potential virulence genes in the genome of the oomycete fish pathogen Saprolegnia parasitica.</title>
        <authorList>
            <person name="Jiang R.H."/>
            <person name="de Bruijn I."/>
            <person name="Haas B.J."/>
            <person name="Belmonte R."/>
            <person name="Lobach L."/>
            <person name="Christie J."/>
            <person name="van den Ackerveken G."/>
            <person name="Bottin A."/>
            <person name="Bulone V."/>
            <person name="Diaz-Moreno S.M."/>
            <person name="Dumas B."/>
            <person name="Fan L."/>
            <person name="Gaulin E."/>
            <person name="Govers F."/>
            <person name="Grenville-Briggs L.J."/>
            <person name="Horner N.R."/>
            <person name="Levin J.Z."/>
            <person name="Mammella M."/>
            <person name="Meijer H.J."/>
            <person name="Morris P."/>
            <person name="Nusbaum C."/>
            <person name="Oome S."/>
            <person name="Phillips A.J."/>
            <person name="van Rooyen D."/>
            <person name="Rzeszutek E."/>
            <person name="Saraiva M."/>
            <person name="Secombes C.J."/>
            <person name="Seidl M.F."/>
            <person name="Snel B."/>
            <person name="Stassen J.H."/>
            <person name="Sykes S."/>
            <person name="Tripathy S."/>
            <person name="van den Berg H."/>
            <person name="Vega-Arreguin J.C."/>
            <person name="Wawra S."/>
            <person name="Young S.K."/>
            <person name="Zeng Q."/>
            <person name="Dieguez-Uribeondo J."/>
            <person name="Russ C."/>
            <person name="Tyler B.M."/>
            <person name="van West P."/>
        </authorList>
    </citation>
    <scope>NUCLEOTIDE SEQUENCE [LARGE SCALE GENOMIC DNA]</scope>
    <source>
        <strain evidence="6 7">CBS 223.65</strain>
    </source>
</reference>
<dbReference type="AlphaFoldDB" id="A0A067C980"/>
<dbReference type="Pfam" id="PF01363">
    <property type="entry name" value="FYVE"/>
    <property type="match status" value="1"/>
</dbReference>
<keyword evidence="7" id="KW-1185">Reference proteome</keyword>
<sequence length="479" mass="53347">MPTDARHQPGDYLLPYGFFDCLPLMAADLEYLESLARHTLEATLNALQCHDATAWSSLGDVHGAHLFQGKPRPSEPQIVPFRSSTTMAASLDEVCDVVANISTEAMAKSLRVRADDVLDMKVLYHLQSPTSEAPHRHVLVRWMAIACPTPLQNRDFCVLEVQDQVQLASGQRAWVIAQHSVRLPCCPDLKGAFQLVRGAIFNSGMLFAESNEAGVLHAHSHVEMDLKGNLPSFVYKKLMKRRVGHLVDLQSTILTQRTKKERSLSATMHFSPRHRHHGTPGVVHVPSSERSHCNYCSKRFHAFRHKHHCSTCGEVFCSKCTGTWKSMHASTQRVCVNCSNAICDRFSDAQSPVFGCSPHGGGLVSPAHDHVARRPQYSPSCMQSHSRPIETDDPLLAAWQSLRLSSGGDVPIRDMHSEKTTSTLQDLCDDPVSKLLAGDWDCYDPTATIDISAQLQQAALERSFGHRSESRRDRSYKVW</sequence>
<dbReference type="EMBL" id="KK583219">
    <property type="protein sequence ID" value="KDO27068.1"/>
    <property type="molecule type" value="Genomic_DNA"/>
</dbReference>
<dbReference type="InterPro" id="IPR002913">
    <property type="entry name" value="START_lipid-bd_dom"/>
</dbReference>
<dbReference type="InterPro" id="IPR017455">
    <property type="entry name" value="Znf_FYVE-rel"/>
</dbReference>
<proteinExistence type="predicted"/>
<dbReference type="Gene3D" id="3.30.40.10">
    <property type="entry name" value="Zinc/RING finger domain, C3HC4 (zinc finger)"/>
    <property type="match status" value="1"/>
</dbReference>
<keyword evidence="1" id="KW-0479">Metal-binding</keyword>
<dbReference type="GeneID" id="24130031"/>
<dbReference type="KEGG" id="spar:SPRG_07779"/>
<feature type="domain" description="FYVE-type" evidence="5">
    <location>
        <begin position="287"/>
        <end position="343"/>
    </location>
</feature>
<evidence type="ECO:0000256" key="2">
    <source>
        <dbReference type="ARBA" id="ARBA00022771"/>
    </source>
</evidence>
<dbReference type="InterPro" id="IPR023393">
    <property type="entry name" value="START-like_dom_sf"/>
</dbReference>
<keyword evidence="2 4" id="KW-0863">Zinc-finger</keyword>
<dbReference type="Pfam" id="PF01852">
    <property type="entry name" value="START"/>
    <property type="match status" value="1"/>
</dbReference>
<dbReference type="RefSeq" id="XP_012202163.1">
    <property type="nucleotide sequence ID" value="XM_012346773.1"/>
</dbReference>
<dbReference type="CDD" id="cd00065">
    <property type="entry name" value="FYVE_like_SF"/>
    <property type="match status" value="1"/>
</dbReference>
<dbReference type="PROSITE" id="PS50178">
    <property type="entry name" value="ZF_FYVE"/>
    <property type="match status" value="1"/>
</dbReference>
<evidence type="ECO:0000313" key="6">
    <source>
        <dbReference type="EMBL" id="KDO27068.1"/>
    </source>
</evidence>
<evidence type="ECO:0000256" key="4">
    <source>
        <dbReference type="PROSITE-ProRule" id="PRU00091"/>
    </source>
</evidence>
<name>A0A067C980_SAPPC</name>
<organism evidence="6 7">
    <name type="scientific">Saprolegnia parasitica (strain CBS 223.65)</name>
    <dbReference type="NCBI Taxonomy" id="695850"/>
    <lineage>
        <taxon>Eukaryota</taxon>
        <taxon>Sar</taxon>
        <taxon>Stramenopiles</taxon>
        <taxon>Oomycota</taxon>
        <taxon>Saprolegniomycetes</taxon>
        <taxon>Saprolegniales</taxon>
        <taxon>Saprolegniaceae</taxon>
        <taxon>Saprolegnia</taxon>
    </lineage>
</organism>
<dbReference type="Proteomes" id="UP000030745">
    <property type="component" value="Unassembled WGS sequence"/>
</dbReference>
<dbReference type="PANTHER" id="PTHR13510:SF44">
    <property type="entry name" value="RABENOSYN-5"/>
    <property type="match status" value="1"/>
</dbReference>
<dbReference type="InterPro" id="IPR000306">
    <property type="entry name" value="Znf_FYVE"/>
</dbReference>
<dbReference type="InterPro" id="IPR011011">
    <property type="entry name" value="Znf_FYVE_PHD"/>
</dbReference>
<evidence type="ECO:0000256" key="1">
    <source>
        <dbReference type="ARBA" id="ARBA00022723"/>
    </source>
</evidence>
<dbReference type="InterPro" id="IPR013083">
    <property type="entry name" value="Znf_RING/FYVE/PHD"/>
</dbReference>
<dbReference type="InterPro" id="IPR052727">
    <property type="entry name" value="Rab4/Rab5_effector"/>
</dbReference>
<protein>
    <recommendedName>
        <fullName evidence="5">FYVE-type domain-containing protein</fullName>
    </recommendedName>
</protein>
<dbReference type="SUPFAM" id="SSF57903">
    <property type="entry name" value="FYVE/PHD zinc finger"/>
    <property type="match status" value="1"/>
</dbReference>